<dbReference type="AlphaFoldDB" id="A0A8H6YHM8"/>
<keyword evidence="4" id="KW-0446">Lipid-binding</keyword>
<dbReference type="GO" id="GO:0006890">
    <property type="term" value="P:retrograde vesicle-mediated transport, Golgi to endoplasmic reticulum"/>
    <property type="evidence" value="ECO:0007669"/>
    <property type="project" value="TreeGrafter"/>
</dbReference>
<comment type="subcellular location">
    <subcellularLocation>
        <location evidence="1">Golgi apparatus membrane</location>
        <topology evidence="1">Peripheral membrane protein</topology>
        <orientation evidence="1">Cytoplasmic side</orientation>
    </subcellularLocation>
</comment>
<dbReference type="OrthoDB" id="2189106at2759"/>
<sequence length="339" mass="36898">MRGYVCNSRRRAPAAISPAPNLLPTTTTASHLSPSLIASAPITLRKCGPVHARSAFAGGARVAYDPHDLLEAGKDAALAASCLDYLGYLSFWNDNISYALGVCILIELALKKRIGVVRDPNRSPLLDRPITVIPTLRTDEALLDETLKMMKQTEDAGERMDIGIWVELLSGACLISLNSACVNSTLLLLCFLSFSLRCWPPGSLSASYFPAAVVIAIGFQLKQVRERLAKRLVNEDVLRTENQNFLLFYMTIHPVADARVKAGVANHFVALLPSGTSCTPSVLDAESTQCRMREGVDAGRDRACGGDVRADGDMLYAAVCMGHQYASKCERFHRLLPIF</sequence>
<dbReference type="GO" id="GO:0007030">
    <property type="term" value="P:Golgi organization"/>
    <property type="evidence" value="ECO:0007669"/>
    <property type="project" value="TreeGrafter"/>
</dbReference>
<reference evidence="6" key="1">
    <citation type="submission" date="2020-05" db="EMBL/GenBank/DDBJ databases">
        <title>Mycena genomes resolve the evolution of fungal bioluminescence.</title>
        <authorList>
            <person name="Tsai I.J."/>
        </authorList>
    </citation>
    <scope>NUCLEOTIDE SEQUENCE</scope>
    <source>
        <strain evidence="6">CCC161011</strain>
    </source>
</reference>
<evidence type="ECO:0000256" key="5">
    <source>
        <dbReference type="ARBA" id="ARBA00023136"/>
    </source>
</evidence>
<dbReference type="GO" id="GO:0005802">
    <property type="term" value="C:trans-Golgi network"/>
    <property type="evidence" value="ECO:0007669"/>
    <property type="project" value="TreeGrafter"/>
</dbReference>
<comment type="caution">
    <text evidence="6">The sequence shown here is derived from an EMBL/GenBank/DDBJ whole genome shotgun (WGS) entry which is preliminary data.</text>
</comment>
<dbReference type="GO" id="GO:0048194">
    <property type="term" value="P:Golgi vesicle budding"/>
    <property type="evidence" value="ECO:0007669"/>
    <property type="project" value="TreeGrafter"/>
</dbReference>
<dbReference type="InterPro" id="IPR008628">
    <property type="entry name" value="GPP34-like"/>
</dbReference>
<dbReference type="PANTHER" id="PTHR12704:SF2">
    <property type="entry name" value="GOLGI PHOSPHOPROTEIN 3 HOMOLOG SAURON"/>
    <property type="match status" value="1"/>
</dbReference>
<dbReference type="GO" id="GO:0000139">
    <property type="term" value="C:Golgi membrane"/>
    <property type="evidence" value="ECO:0007669"/>
    <property type="project" value="UniProtKB-SubCell"/>
</dbReference>
<dbReference type="EMBL" id="JACAZI010000005">
    <property type="protein sequence ID" value="KAF7359948.1"/>
    <property type="molecule type" value="Genomic_DNA"/>
</dbReference>
<proteinExistence type="inferred from homology"/>
<evidence type="ECO:0000256" key="2">
    <source>
        <dbReference type="ARBA" id="ARBA00007284"/>
    </source>
</evidence>
<name>A0A8H6YHM8_9AGAR</name>
<dbReference type="Proteomes" id="UP000620124">
    <property type="component" value="Unassembled WGS sequence"/>
</dbReference>
<evidence type="ECO:0000256" key="3">
    <source>
        <dbReference type="ARBA" id="ARBA00023034"/>
    </source>
</evidence>
<protein>
    <submittedName>
        <fullName evidence="6">Vacuolar protein sorting-associated protein</fullName>
    </submittedName>
</protein>
<evidence type="ECO:0000256" key="1">
    <source>
        <dbReference type="ARBA" id="ARBA00004255"/>
    </source>
</evidence>
<evidence type="ECO:0000313" key="7">
    <source>
        <dbReference type="Proteomes" id="UP000620124"/>
    </source>
</evidence>
<gene>
    <name evidence="6" type="ORF">MVEN_00721500</name>
</gene>
<keyword evidence="7" id="KW-1185">Reference proteome</keyword>
<evidence type="ECO:0000313" key="6">
    <source>
        <dbReference type="EMBL" id="KAF7359948.1"/>
    </source>
</evidence>
<comment type="similarity">
    <text evidence="2">Belongs to the GOLPH3/VPS74 family.</text>
</comment>
<dbReference type="InterPro" id="IPR038261">
    <property type="entry name" value="GPP34-like_sf"/>
</dbReference>
<dbReference type="GO" id="GO:0070273">
    <property type="term" value="F:phosphatidylinositol-4-phosphate binding"/>
    <property type="evidence" value="ECO:0007669"/>
    <property type="project" value="InterPro"/>
</dbReference>
<dbReference type="Gene3D" id="1.10.3630.10">
    <property type="entry name" value="yeast vps74-n-term truncation variant domain like"/>
    <property type="match status" value="2"/>
</dbReference>
<organism evidence="6 7">
    <name type="scientific">Mycena venus</name>
    <dbReference type="NCBI Taxonomy" id="2733690"/>
    <lineage>
        <taxon>Eukaryota</taxon>
        <taxon>Fungi</taxon>
        <taxon>Dikarya</taxon>
        <taxon>Basidiomycota</taxon>
        <taxon>Agaricomycotina</taxon>
        <taxon>Agaricomycetes</taxon>
        <taxon>Agaricomycetidae</taxon>
        <taxon>Agaricales</taxon>
        <taxon>Marasmiineae</taxon>
        <taxon>Mycenaceae</taxon>
        <taxon>Mycena</taxon>
    </lineage>
</organism>
<dbReference type="GO" id="GO:0031985">
    <property type="term" value="C:Golgi cisterna"/>
    <property type="evidence" value="ECO:0007669"/>
    <property type="project" value="TreeGrafter"/>
</dbReference>
<dbReference type="Pfam" id="PF05719">
    <property type="entry name" value="GPP34"/>
    <property type="match status" value="1"/>
</dbReference>
<dbReference type="GO" id="GO:0005829">
    <property type="term" value="C:cytosol"/>
    <property type="evidence" value="ECO:0007669"/>
    <property type="project" value="TreeGrafter"/>
</dbReference>
<accession>A0A8H6YHM8</accession>
<dbReference type="PANTHER" id="PTHR12704">
    <property type="entry name" value="TRANS-GOLGI PROTEIN GMX33"/>
    <property type="match status" value="1"/>
</dbReference>
<evidence type="ECO:0000256" key="4">
    <source>
        <dbReference type="ARBA" id="ARBA00023121"/>
    </source>
</evidence>
<keyword evidence="5" id="KW-0472">Membrane</keyword>
<keyword evidence="3" id="KW-0333">Golgi apparatus</keyword>
<dbReference type="GO" id="GO:0043001">
    <property type="term" value="P:Golgi to plasma membrane protein transport"/>
    <property type="evidence" value="ECO:0007669"/>
    <property type="project" value="TreeGrafter"/>
</dbReference>